<dbReference type="RefSeq" id="WP_277280902.1">
    <property type="nucleotide sequence ID" value="NZ_JAROCY010000052.1"/>
</dbReference>
<evidence type="ECO:0000256" key="1">
    <source>
        <dbReference type="SAM" id="MobiDB-lite"/>
    </source>
</evidence>
<dbReference type="Proteomes" id="UP001222770">
    <property type="component" value="Unassembled WGS sequence"/>
</dbReference>
<protein>
    <submittedName>
        <fullName evidence="2">Uncharacterized protein</fullName>
    </submittedName>
</protein>
<gene>
    <name evidence="2" type="ORF">POM99_21905</name>
</gene>
<reference evidence="2 3" key="1">
    <citation type="submission" date="2023-03" db="EMBL/GenBank/DDBJ databases">
        <title>Novosphingobium cyanobacteriorum sp. nov., isolated from a eutrophic reservoir during the Microcystis bloom period.</title>
        <authorList>
            <person name="Kang M."/>
            <person name="Le V."/>
            <person name="Ko S.-R."/>
            <person name="Lee S.-A."/>
            <person name="Ahn C.-Y."/>
        </authorList>
    </citation>
    <scope>NUCLEOTIDE SEQUENCE [LARGE SCALE GENOMIC DNA]</scope>
    <source>
        <strain evidence="2 3">HBC54</strain>
    </source>
</reference>
<sequence>MATNPIGGDPATVTRFPVPAQMPTVVQILSRFDRPTVEAFLSVAIDLLDAMDPDPDVELNGDEFDHNNGEDEEYGGGSNRPLPWGGPGCPISDPDSAIDDRECDDVDQDLEPEEVVVPAYGLDQTTGALPIDPAADRQTMLPHIERIRAKQCVLVSAHPYFGGAPEPTFRLKCGG</sequence>
<keyword evidence="3" id="KW-1185">Reference proteome</keyword>
<name>A0ABT6CPK6_9SPHN</name>
<evidence type="ECO:0000313" key="2">
    <source>
        <dbReference type="EMBL" id="MDF8335864.1"/>
    </source>
</evidence>
<evidence type="ECO:0000313" key="3">
    <source>
        <dbReference type="Proteomes" id="UP001222770"/>
    </source>
</evidence>
<comment type="caution">
    <text evidence="2">The sequence shown here is derived from an EMBL/GenBank/DDBJ whole genome shotgun (WGS) entry which is preliminary data.</text>
</comment>
<proteinExistence type="predicted"/>
<dbReference type="EMBL" id="JAROCY010000052">
    <property type="protein sequence ID" value="MDF8335864.1"/>
    <property type="molecule type" value="Genomic_DNA"/>
</dbReference>
<organism evidence="2 3">
    <name type="scientific">Novosphingobium cyanobacteriorum</name>
    <dbReference type="NCBI Taxonomy" id="3024215"/>
    <lineage>
        <taxon>Bacteria</taxon>
        <taxon>Pseudomonadati</taxon>
        <taxon>Pseudomonadota</taxon>
        <taxon>Alphaproteobacteria</taxon>
        <taxon>Sphingomonadales</taxon>
        <taxon>Sphingomonadaceae</taxon>
        <taxon>Novosphingobium</taxon>
    </lineage>
</organism>
<feature type="region of interest" description="Disordered" evidence="1">
    <location>
        <begin position="54"/>
        <end position="96"/>
    </location>
</feature>
<accession>A0ABT6CPK6</accession>